<dbReference type="OrthoDB" id="18034at2157"/>
<dbReference type="EMBL" id="WGGD01000005">
    <property type="protein sequence ID" value="MUN28398.1"/>
    <property type="molecule type" value="Genomic_DNA"/>
</dbReference>
<keyword evidence="3" id="KW-0472">Membrane</keyword>
<sequence length="473" mass="52777">MHLNRKWKAISKTIVVLIIVAVVIIAAIGGYMLVSKPSSKVTLNVITFSGESADFIQYAADQFMSSHPNVNIKVIQEPFSEYITDEETSLADHGTQYAILGYTSTSAQDISKYLLQLNSSDFNMSDIIAPQEDFGGIIYNTTTHSYEMIGIAYETAIYLTAYNAKIFDNSTLANEFYSQYHMNFSPNTWKNWTVVEDVDQFLTSNNITKYGFLIDDHVKHGIIDAYPAVYGYYYMRDYSLNHGNYSGISGFNIMFEGYVLPGYKYPLPSFNSSSGITALEVYKTLVSYEIPPSTEQIEYGNLPEIYSSGQAPGAFLFTTQLSSISSNVSSDTYLAPLPGGYAETGTDFLGINKYIPASEQKIALQFLEFLVSPKVQEEGFLNYGKFPVSKEAFQMLMSNSSLGAQKMEWLEEVYTASSNAFANPPNIPITYTYLISDFNNQVFNYLTSTTVSPSSALQTAANEWMSSLQSYYS</sequence>
<dbReference type="Proteomes" id="UP000470772">
    <property type="component" value="Unassembled WGS sequence"/>
</dbReference>
<organism evidence="4 5">
    <name type="scientific">Sulfuracidifex metallicus DSM 6482 = JCM 9184</name>
    <dbReference type="NCBI Taxonomy" id="523847"/>
    <lineage>
        <taxon>Archaea</taxon>
        <taxon>Thermoproteota</taxon>
        <taxon>Thermoprotei</taxon>
        <taxon>Sulfolobales</taxon>
        <taxon>Sulfolobaceae</taxon>
        <taxon>Sulfuracidifex</taxon>
    </lineage>
</organism>
<dbReference type="Pfam" id="PF01547">
    <property type="entry name" value="SBP_bac_1"/>
    <property type="match status" value="1"/>
</dbReference>
<evidence type="ECO:0000313" key="4">
    <source>
        <dbReference type="EMBL" id="MUN28398.1"/>
    </source>
</evidence>
<evidence type="ECO:0000313" key="5">
    <source>
        <dbReference type="Proteomes" id="UP000470772"/>
    </source>
</evidence>
<keyword evidence="3" id="KW-1133">Transmembrane helix</keyword>
<evidence type="ECO:0000256" key="3">
    <source>
        <dbReference type="SAM" id="Phobius"/>
    </source>
</evidence>
<evidence type="ECO:0000256" key="1">
    <source>
        <dbReference type="ARBA" id="ARBA00008520"/>
    </source>
</evidence>
<gene>
    <name evidence="4" type="ORF">GC250_02705</name>
</gene>
<name>A0A6A9QL27_SULME</name>
<feature type="transmembrane region" description="Helical" evidence="3">
    <location>
        <begin position="12"/>
        <end position="34"/>
    </location>
</feature>
<dbReference type="AlphaFoldDB" id="A0A6A9QL27"/>
<protein>
    <submittedName>
        <fullName evidence="4">Extracellular solute-binding protein</fullName>
    </submittedName>
</protein>
<keyword evidence="5" id="KW-1185">Reference proteome</keyword>
<comment type="similarity">
    <text evidence="1">Belongs to the bacterial solute-binding protein 1 family.</text>
</comment>
<dbReference type="InterPro" id="IPR050490">
    <property type="entry name" value="Bact_solute-bd_prot1"/>
</dbReference>
<dbReference type="InterPro" id="IPR006059">
    <property type="entry name" value="SBP"/>
</dbReference>
<accession>A0A6A9QL27</accession>
<comment type="caution">
    <text evidence="4">The sequence shown here is derived from an EMBL/GenBank/DDBJ whole genome shotgun (WGS) entry which is preliminary data.</text>
</comment>
<dbReference type="Gene3D" id="3.40.190.10">
    <property type="entry name" value="Periplasmic binding protein-like II"/>
    <property type="match status" value="1"/>
</dbReference>
<dbReference type="PANTHER" id="PTHR43649">
    <property type="entry name" value="ARABINOSE-BINDING PROTEIN-RELATED"/>
    <property type="match status" value="1"/>
</dbReference>
<evidence type="ECO:0000256" key="2">
    <source>
        <dbReference type="ARBA" id="ARBA00022448"/>
    </source>
</evidence>
<keyword evidence="2" id="KW-0813">Transport</keyword>
<dbReference type="SUPFAM" id="SSF53850">
    <property type="entry name" value="Periplasmic binding protein-like II"/>
    <property type="match status" value="1"/>
</dbReference>
<proteinExistence type="inferred from homology"/>
<dbReference type="PANTHER" id="PTHR43649:SF29">
    <property type="entry name" value="OSMOPROTECTIVE COMPOUNDS-BINDING PROTEIN GGTB"/>
    <property type="match status" value="1"/>
</dbReference>
<dbReference type="RefSeq" id="WP_054838066.1">
    <property type="nucleotide sequence ID" value="NZ_BBBY01000004.1"/>
</dbReference>
<reference evidence="4 5" key="1">
    <citation type="submission" date="2019-10" db="EMBL/GenBank/DDBJ databases">
        <title>Sequencing and Assembly of Multiple Reported Metal-Biooxidizing Members of the Extremely Thermoacidophilic Archaeal Family Sulfolobaceae.</title>
        <authorList>
            <person name="Counts J.A."/>
            <person name="Kelly R.M."/>
        </authorList>
    </citation>
    <scope>NUCLEOTIDE SEQUENCE [LARGE SCALE GENOMIC DNA]</scope>
    <source>
        <strain evidence="4 5">DSM 6482</strain>
    </source>
</reference>
<keyword evidence="3" id="KW-0812">Transmembrane</keyword>